<dbReference type="AlphaFoldDB" id="A0A1I0DLQ9"/>
<dbReference type="Pfam" id="PF05099">
    <property type="entry name" value="TerB"/>
    <property type="match status" value="1"/>
</dbReference>
<name>A0A1I0DLQ9_9BACT</name>
<proteinExistence type="predicted"/>
<dbReference type="InterPro" id="IPR007791">
    <property type="entry name" value="DjlA_N"/>
</dbReference>
<evidence type="ECO:0000313" key="3">
    <source>
        <dbReference type="Proteomes" id="UP000199181"/>
    </source>
</evidence>
<feature type="domain" description="Co-chaperone DjlA N-terminal" evidence="1">
    <location>
        <begin position="12"/>
        <end position="117"/>
    </location>
</feature>
<gene>
    <name evidence="2" type="ORF">SAMN05443639_102583</name>
</gene>
<dbReference type="InterPro" id="IPR029024">
    <property type="entry name" value="TerB-like"/>
</dbReference>
<sequence>MTSEYPQEQLLAFVQAMANVAASDGRVTEDERQQLDDVVAGMGLSPRDAQVAALIEGEFQKPSRLTDIVSKIEIRELRVSLLRMLVEVACADGEISNEERASVKEAASAFGLDASATSELIDWALASIKLEQREREIMAKLL</sequence>
<dbReference type="CDD" id="cd07176">
    <property type="entry name" value="terB"/>
    <property type="match status" value="1"/>
</dbReference>
<organism evidence="2 3">
    <name type="scientific">Stigmatella erecta</name>
    <dbReference type="NCBI Taxonomy" id="83460"/>
    <lineage>
        <taxon>Bacteria</taxon>
        <taxon>Pseudomonadati</taxon>
        <taxon>Myxococcota</taxon>
        <taxon>Myxococcia</taxon>
        <taxon>Myxococcales</taxon>
        <taxon>Cystobacterineae</taxon>
        <taxon>Archangiaceae</taxon>
        <taxon>Stigmatella</taxon>
    </lineage>
</organism>
<evidence type="ECO:0000313" key="2">
    <source>
        <dbReference type="EMBL" id="SET33134.1"/>
    </source>
</evidence>
<accession>A0A1I0DLQ9</accession>
<reference evidence="3" key="1">
    <citation type="submission" date="2016-10" db="EMBL/GenBank/DDBJ databases">
        <authorList>
            <person name="Varghese N."/>
            <person name="Submissions S."/>
        </authorList>
    </citation>
    <scope>NUCLEOTIDE SEQUENCE [LARGE SCALE GENOMIC DNA]</scope>
    <source>
        <strain evidence="3">DSM 16858</strain>
    </source>
</reference>
<keyword evidence="3" id="KW-1185">Reference proteome</keyword>
<evidence type="ECO:0000259" key="1">
    <source>
        <dbReference type="Pfam" id="PF05099"/>
    </source>
</evidence>
<dbReference type="SUPFAM" id="SSF158682">
    <property type="entry name" value="TerB-like"/>
    <property type="match status" value="1"/>
</dbReference>
<protein>
    <submittedName>
        <fullName evidence="2">Tellurite resistance protein TerB</fullName>
    </submittedName>
</protein>
<dbReference type="Proteomes" id="UP000199181">
    <property type="component" value="Unassembled WGS sequence"/>
</dbReference>
<dbReference type="EMBL" id="FOIJ01000002">
    <property type="protein sequence ID" value="SET33134.1"/>
    <property type="molecule type" value="Genomic_DNA"/>
</dbReference>
<dbReference type="Gene3D" id="1.10.3680.10">
    <property type="entry name" value="TerB-like"/>
    <property type="match status" value="1"/>
</dbReference>